<sequence>LWLLAFLGSLALLVHAYAKCVGLYFQYPHSTQLEEETERNKIFPAVTICNLNPARFSQLSSHDLYWAGEMLGLLDGAGRPLVPESPERSRLEALLGTLAVSEEKSRPFHLEELYERAGHQLELGEMLVRCTFAKEDCNSSDFQTVSGTCQGWDIQGQGGLGMAPGLAPT</sequence>
<evidence type="ECO:0000256" key="5">
    <source>
        <dbReference type="ARBA" id="ARBA00022989"/>
    </source>
</evidence>
<feature type="signal peptide" evidence="12">
    <location>
        <begin position="1"/>
        <end position="18"/>
    </location>
</feature>
<dbReference type="Pfam" id="PF00858">
    <property type="entry name" value="ASC"/>
    <property type="match status" value="1"/>
</dbReference>
<dbReference type="Gene3D" id="1.10.3590.10">
    <property type="entry name" value="acid-sensing ion channel 1 domain"/>
    <property type="match status" value="1"/>
</dbReference>
<dbReference type="PANTHER" id="PTHR11690">
    <property type="entry name" value="AMILORIDE-SENSITIVE SODIUM CHANNEL-RELATED"/>
    <property type="match status" value="1"/>
</dbReference>
<keyword evidence="10 11" id="KW-0407">Ion channel</keyword>
<keyword evidence="3 11" id="KW-0894">Sodium channel</keyword>
<keyword evidence="7 11" id="KW-0406">Ion transport</keyword>
<evidence type="ECO:0000256" key="12">
    <source>
        <dbReference type="SAM" id="SignalP"/>
    </source>
</evidence>
<keyword evidence="9 11" id="KW-0739">Sodium transport</keyword>
<dbReference type="PANTHER" id="PTHR11690:SF222">
    <property type="entry name" value="AMILORIDE-SENSITIVE SODIUM CHANNEL SUBUNIT GAMMA"/>
    <property type="match status" value="1"/>
</dbReference>
<dbReference type="EMBL" id="WBNL01000001">
    <property type="protein sequence ID" value="NXE58409.1"/>
    <property type="molecule type" value="Genomic_DNA"/>
</dbReference>
<name>A0A851ZIE9_CALOR</name>
<evidence type="ECO:0000256" key="2">
    <source>
        <dbReference type="ARBA" id="ARBA00022448"/>
    </source>
</evidence>
<keyword evidence="5" id="KW-1133">Transmembrane helix</keyword>
<keyword evidence="6" id="KW-0915">Sodium</keyword>
<reference evidence="13" key="1">
    <citation type="submission" date="2019-09" db="EMBL/GenBank/DDBJ databases">
        <title>Bird 10,000 Genomes (B10K) Project - Family phase.</title>
        <authorList>
            <person name="Zhang G."/>
        </authorList>
    </citation>
    <scope>NUCLEOTIDE SEQUENCE</scope>
    <source>
        <strain evidence="13">B10K-DU-015-28</strain>
        <tissue evidence="13">Muscle</tissue>
    </source>
</reference>
<evidence type="ECO:0000313" key="14">
    <source>
        <dbReference type="Proteomes" id="UP000603627"/>
    </source>
</evidence>
<proteinExistence type="inferred from homology"/>
<evidence type="ECO:0000256" key="1">
    <source>
        <dbReference type="ARBA" id="ARBA00004141"/>
    </source>
</evidence>
<gene>
    <name evidence="13" type="primary">Asic1_0</name>
    <name evidence="13" type="ORF">CALORN_R01428</name>
</gene>
<feature type="non-terminal residue" evidence="13">
    <location>
        <position position="1"/>
    </location>
</feature>
<dbReference type="PRINTS" id="PR01078">
    <property type="entry name" value="AMINACHANNEL"/>
</dbReference>
<keyword evidence="4 11" id="KW-0812">Transmembrane</keyword>
<evidence type="ECO:0000256" key="3">
    <source>
        <dbReference type="ARBA" id="ARBA00022461"/>
    </source>
</evidence>
<dbReference type="GO" id="GO:0015280">
    <property type="term" value="F:ligand-gated sodium channel activity"/>
    <property type="evidence" value="ECO:0007669"/>
    <property type="project" value="TreeGrafter"/>
</dbReference>
<keyword evidence="12" id="KW-0732">Signal</keyword>
<evidence type="ECO:0000256" key="4">
    <source>
        <dbReference type="ARBA" id="ARBA00022692"/>
    </source>
</evidence>
<organism evidence="13 14">
    <name type="scientific">Calcarius ornatus</name>
    <name type="common">Chestnut-collared longspur</name>
    <dbReference type="NCBI Taxonomy" id="198940"/>
    <lineage>
        <taxon>Eukaryota</taxon>
        <taxon>Metazoa</taxon>
        <taxon>Chordata</taxon>
        <taxon>Craniata</taxon>
        <taxon>Vertebrata</taxon>
        <taxon>Euteleostomi</taxon>
        <taxon>Archelosauria</taxon>
        <taxon>Archosauria</taxon>
        <taxon>Dinosauria</taxon>
        <taxon>Saurischia</taxon>
        <taxon>Theropoda</taxon>
        <taxon>Coelurosauria</taxon>
        <taxon>Aves</taxon>
        <taxon>Neognathae</taxon>
        <taxon>Neoaves</taxon>
        <taxon>Telluraves</taxon>
        <taxon>Australaves</taxon>
        <taxon>Passeriformes</taxon>
        <taxon>Passeroidea</taxon>
        <taxon>Fringillidae</taxon>
        <taxon>Emberizinae</taxon>
        <taxon>Emberizini</taxon>
        <taxon>Calcarius</taxon>
    </lineage>
</organism>
<evidence type="ECO:0000256" key="11">
    <source>
        <dbReference type="RuleBase" id="RU000679"/>
    </source>
</evidence>
<dbReference type="Proteomes" id="UP000603627">
    <property type="component" value="Unassembled WGS sequence"/>
</dbReference>
<feature type="chain" id="PRO_5033026539" evidence="12">
    <location>
        <begin position="19"/>
        <end position="169"/>
    </location>
</feature>
<comment type="similarity">
    <text evidence="11">Belongs to the amiloride-sensitive sodium channel (TC 1.A.6) family.</text>
</comment>
<feature type="non-terminal residue" evidence="13">
    <location>
        <position position="169"/>
    </location>
</feature>
<evidence type="ECO:0000256" key="8">
    <source>
        <dbReference type="ARBA" id="ARBA00023136"/>
    </source>
</evidence>
<protein>
    <submittedName>
        <fullName evidence="13">ASIC1 protein</fullName>
    </submittedName>
</protein>
<keyword evidence="14" id="KW-1185">Reference proteome</keyword>
<evidence type="ECO:0000256" key="10">
    <source>
        <dbReference type="ARBA" id="ARBA00023303"/>
    </source>
</evidence>
<evidence type="ECO:0000256" key="6">
    <source>
        <dbReference type="ARBA" id="ARBA00023053"/>
    </source>
</evidence>
<evidence type="ECO:0000256" key="7">
    <source>
        <dbReference type="ARBA" id="ARBA00023065"/>
    </source>
</evidence>
<keyword evidence="2 11" id="KW-0813">Transport</keyword>
<comment type="caution">
    <text evidence="13">The sequence shown here is derived from an EMBL/GenBank/DDBJ whole genome shotgun (WGS) entry which is preliminary data.</text>
</comment>
<evidence type="ECO:0000313" key="13">
    <source>
        <dbReference type="EMBL" id="NXE58409.1"/>
    </source>
</evidence>
<dbReference type="InterPro" id="IPR001873">
    <property type="entry name" value="ENaC"/>
</dbReference>
<dbReference type="GO" id="GO:0005886">
    <property type="term" value="C:plasma membrane"/>
    <property type="evidence" value="ECO:0007669"/>
    <property type="project" value="TreeGrafter"/>
</dbReference>
<comment type="subcellular location">
    <subcellularLocation>
        <location evidence="1">Membrane</location>
        <topology evidence="1">Multi-pass membrane protein</topology>
    </subcellularLocation>
</comment>
<keyword evidence="8" id="KW-0472">Membrane</keyword>
<dbReference type="AlphaFoldDB" id="A0A851ZIE9"/>
<accession>A0A851ZIE9</accession>
<evidence type="ECO:0000256" key="9">
    <source>
        <dbReference type="ARBA" id="ARBA00023201"/>
    </source>
</evidence>